<reference evidence="1" key="1">
    <citation type="submission" date="2021-07" db="EMBL/GenBank/DDBJ databases">
        <title>Draft genome of Mortierella alpina, strain LL118, isolated from an aspen leaf litter sample.</title>
        <authorList>
            <person name="Yang S."/>
            <person name="Vinatzer B.A."/>
        </authorList>
    </citation>
    <scope>NUCLEOTIDE SEQUENCE</scope>
    <source>
        <strain evidence="1">LL118</strain>
    </source>
</reference>
<evidence type="ECO:0000313" key="2">
    <source>
        <dbReference type="Proteomes" id="UP000717515"/>
    </source>
</evidence>
<accession>A0A9P8A706</accession>
<sequence>MILLETDTKNEPVDRAWVRKKAFRGSNLEGAECDVVLRTGMKSLVPLSTVEDDVEHMNLDEIRRGRDETRTIVCAGTDYGVCKTSETVPLTQTRLKEHLQMFKNRSVSVDLDPSSQPPAQCSHLPKSNKITAQQVNGVSHSRKMGKRREAQLKSNDEVKTAYERISRKENSLTTAVTLTEVNAAHAVLKEARKFTQPFEAAEERQKDLHTQRLRSERAWTKLGAAERRHVLEAVREEEIGENHGEQWDL</sequence>
<dbReference type="AlphaFoldDB" id="A0A9P8A706"/>
<gene>
    <name evidence="1" type="ORF">KVV02_008842</name>
</gene>
<name>A0A9P8A706_MORAP</name>
<dbReference type="Proteomes" id="UP000717515">
    <property type="component" value="Unassembled WGS sequence"/>
</dbReference>
<protein>
    <submittedName>
        <fullName evidence="1">Uncharacterized protein</fullName>
    </submittedName>
</protein>
<proteinExistence type="predicted"/>
<organism evidence="1 2">
    <name type="scientific">Mortierella alpina</name>
    <name type="common">Oleaginous fungus</name>
    <name type="synonym">Mortierella renispora</name>
    <dbReference type="NCBI Taxonomy" id="64518"/>
    <lineage>
        <taxon>Eukaryota</taxon>
        <taxon>Fungi</taxon>
        <taxon>Fungi incertae sedis</taxon>
        <taxon>Mucoromycota</taxon>
        <taxon>Mortierellomycotina</taxon>
        <taxon>Mortierellomycetes</taxon>
        <taxon>Mortierellales</taxon>
        <taxon>Mortierellaceae</taxon>
        <taxon>Mortierella</taxon>
    </lineage>
</organism>
<comment type="caution">
    <text evidence="1">The sequence shown here is derived from an EMBL/GenBank/DDBJ whole genome shotgun (WGS) entry which is preliminary data.</text>
</comment>
<dbReference type="EMBL" id="JAIFTL010000101">
    <property type="protein sequence ID" value="KAG9323442.1"/>
    <property type="molecule type" value="Genomic_DNA"/>
</dbReference>
<evidence type="ECO:0000313" key="1">
    <source>
        <dbReference type="EMBL" id="KAG9323442.1"/>
    </source>
</evidence>